<keyword evidence="2" id="KW-1185">Reference proteome</keyword>
<name>A0A6G1CDE9_9ORYZ</name>
<reference evidence="1 2" key="1">
    <citation type="submission" date="2019-11" db="EMBL/GenBank/DDBJ databases">
        <title>Whole genome sequence of Oryza granulata.</title>
        <authorList>
            <person name="Li W."/>
        </authorList>
    </citation>
    <scope>NUCLEOTIDE SEQUENCE [LARGE SCALE GENOMIC DNA]</scope>
    <source>
        <strain evidence="2">cv. Menghai</strain>
        <tissue evidence="1">Leaf</tissue>
    </source>
</reference>
<dbReference type="EMBL" id="SPHZ02000009">
    <property type="protein sequence ID" value="KAF0898176.1"/>
    <property type="molecule type" value="Genomic_DNA"/>
</dbReference>
<dbReference type="AlphaFoldDB" id="A0A6G1CDE9"/>
<dbReference type="Proteomes" id="UP000479710">
    <property type="component" value="Unassembled WGS sequence"/>
</dbReference>
<comment type="caution">
    <text evidence="1">The sequence shown here is derived from an EMBL/GenBank/DDBJ whole genome shotgun (WGS) entry which is preliminary data.</text>
</comment>
<accession>A0A6G1CDE9</accession>
<protein>
    <submittedName>
        <fullName evidence="1">Uncharacterized protein</fullName>
    </submittedName>
</protein>
<sequence>MSSLFTTNTKEAEQPVAQDLFRRTASENRCKNHGAYIVLHPPNFSNPKFHCFDAVKPRPTQAAPLQLLRCASKLNIAFEQFEGLAAIVFSERSGLKSSR</sequence>
<gene>
    <name evidence="1" type="ORF">E2562_001821</name>
</gene>
<evidence type="ECO:0000313" key="2">
    <source>
        <dbReference type="Proteomes" id="UP000479710"/>
    </source>
</evidence>
<evidence type="ECO:0000313" key="1">
    <source>
        <dbReference type="EMBL" id="KAF0898176.1"/>
    </source>
</evidence>
<proteinExistence type="predicted"/>
<organism evidence="1 2">
    <name type="scientific">Oryza meyeriana var. granulata</name>
    <dbReference type="NCBI Taxonomy" id="110450"/>
    <lineage>
        <taxon>Eukaryota</taxon>
        <taxon>Viridiplantae</taxon>
        <taxon>Streptophyta</taxon>
        <taxon>Embryophyta</taxon>
        <taxon>Tracheophyta</taxon>
        <taxon>Spermatophyta</taxon>
        <taxon>Magnoliopsida</taxon>
        <taxon>Liliopsida</taxon>
        <taxon>Poales</taxon>
        <taxon>Poaceae</taxon>
        <taxon>BOP clade</taxon>
        <taxon>Oryzoideae</taxon>
        <taxon>Oryzeae</taxon>
        <taxon>Oryzinae</taxon>
        <taxon>Oryza</taxon>
        <taxon>Oryza meyeriana</taxon>
    </lineage>
</organism>